<reference evidence="2 3" key="1">
    <citation type="submission" date="2021-01" db="EMBL/GenBank/DDBJ databases">
        <title>Whole genome shotgun sequence of Planotetraspora kaengkrachanensis NBRC 104272.</title>
        <authorList>
            <person name="Komaki H."/>
            <person name="Tamura T."/>
        </authorList>
    </citation>
    <scope>NUCLEOTIDE SEQUENCE [LARGE SCALE GENOMIC DNA]</scope>
    <source>
        <strain evidence="2 3">NBRC 104272</strain>
    </source>
</reference>
<dbReference type="EMBL" id="BONV01000025">
    <property type="protein sequence ID" value="GIG81953.1"/>
    <property type="molecule type" value="Genomic_DNA"/>
</dbReference>
<feature type="transmembrane region" description="Helical" evidence="1">
    <location>
        <begin position="127"/>
        <end position="147"/>
    </location>
</feature>
<dbReference type="AlphaFoldDB" id="A0A8J3PVR6"/>
<protein>
    <submittedName>
        <fullName evidence="2">Uncharacterized protein</fullName>
    </submittedName>
</protein>
<gene>
    <name evidence="2" type="ORF">Pka01_50800</name>
</gene>
<keyword evidence="1" id="KW-1133">Transmembrane helix</keyword>
<sequence>MTYFFLLCLILAPFVFLLLAFRLAWRAVRAFKRRRLPGPTHDSSLKAAIEVGAMSVIGAGLCWTAGVGSGFYLLDPGEICDVSRLSVPVTSPDAVTIEEHLSLPVRETCVWAGGIHFELVPSWVNPMIVVFLAALALSLVVCVAGLVTRRRRRRAVMN</sequence>
<name>A0A8J3PVR6_9ACTN</name>
<evidence type="ECO:0000256" key="1">
    <source>
        <dbReference type="SAM" id="Phobius"/>
    </source>
</evidence>
<evidence type="ECO:0000313" key="3">
    <source>
        <dbReference type="Proteomes" id="UP000630097"/>
    </source>
</evidence>
<proteinExistence type="predicted"/>
<keyword evidence="3" id="KW-1185">Reference proteome</keyword>
<comment type="caution">
    <text evidence="2">The sequence shown here is derived from an EMBL/GenBank/DDBJ whole genome shotgun (WGS) entry which is preliminary data.</text>
</comment>
<dbReference type="Proteomes" id="UP000630097">
    <property type="component" value="Unassembled WGS sequence"/>
</dbReference>
<evidence type="ECO:0000313" key="2">
    <source>
        <dbReference type="EMBL" id="GIG81953.1"/>
    </source>
</evidence>
<accession>A0A8J3PVR6</accession>
<keyword evidence="1" id="KW-0472">Membrane</keyword>
<keyword evidence="1" id="KW-0812">Transmembrane</keyword>
<organism evidence="2 3">
    <name type="scientific">Planotetraspora kaengkrachanensis</name>
    <dbReference type="NCBI Taxonomy" id="575193"/>
    <lineage>
        <taxon>Bacteria</taxon>
        <taxon>Bacillati</taxon>
        <taxon>Actinomycetota</taxon>
        <taxon>Actinomycetes</taxon>
        <taxon>Streptosporangiales</taxon>
        <taxon>Streptosporangiaceae</taxon>
        <taxon>Planotetraspora</taxon>
    </lineage>
</organism>